<gene>
    <name evidence="8" type="ORF">GCM10009668_05370</name>
</gene>
<evidence type="ECO:0000256" key="3">
    <source>
        <dbReference type="ARBA" id="ARBA00009759"/>
    </source>
</evidence>
<dbReference type="InterPro" id="IPR033942">
    <property type="entry name" value="IMPase"/>
</dbReference>
<evidence type="ECO:0000256" key="7">
    <source>
        <dbReference type="RuleBase" id="RU364068"/>
    </source>
</evidence>
<keyword evidence="5 7" id="KW-0378">Hydrolase</keyword>
<sequence length="266" mass="27916">MTSPADHLALARRIAVEAAGFVARSRSAGVEVAATKSSPVDVVTQVDRDTEQLIRARIAAARPDDAILGEEDADRAGSSGVRWIVDPIDGTVNFLYGLDQYAVSIAVEEDGVVVAGVVVNAATGVVYEAARGGGAWRDGTRIAVRAPAPVAERLVLTGFNYEAETRQVQAAAAARLIPQVRDLRRLGSCALDLCHVAEGGADAYVEEGVALWDYAAGALIAQEAGARLEVTLGRGRKIAVVCAPEHGFAAFRELVVECGFLHQVGE</sequence>
<dbReference type="Pfam" id="PF00459">
    <property type="entry name" value="Inositol_P"/>
    <property type="match status" value="1"/>
</dbReference>
<proteinExistence type="inferred from homology"/>
<dbReference type="InterPro" id="IPR000760">
    <property type="entry name" value="Inositol_monophosphatase-like"/>
</dbReference>
<reference evidence="8 9" key="1">
    <citation type="journal article" date="2019" name="Int. J. Syst. Evol. Microbiol.">
        <title>The Global Catalogue of Microorganisms (GCM) 10K type strain sequencing project: providing services to taxonomists for standard genome sequencing and annotation.</title>
        <authorList>
            <consortium name="The Broad Institute Genomics Platform"/>
            <consortium name="The Broad Institute Genome Sequencing Center for Infectious Disease"/>
            <person name="Wu L."/>
            <person name="Ma J."/>
        </authorList>
    </citation>
    <scope>NUCLEOTIDE SEQUENCE [LARGE SCALE GENOMIC DNA]</scope>
    <source>
        <strain evidence="8 9">JCM 13008</strain>
    </source>
</reference>
<comment type="caution">
    <text evidence="8">The sequence shown here is derived from an EMBL/GenBank/DDBJ whole genome shotgun (WGS) entry which is preliminary data.</text>
</comment>
<dbReference type="PANTHER" id="PTHR20854:SF4">
    <property type="entry name" value="INOSITOL-1-MONOPHOSPHATASE-RELATED"/>
    <property type="match status" value="1"/>
</dbReference>
<dbReference type="SUPFAM" id="SSF56655">
    <property type="entry name" value="Carbohydrate phosphatase"/>
    <property type="match status" value="1"/>
</dbReference>
<evidence type="ECO:0000256" key="5">
    <source>
        <dbReference type="ARBA" id="ARBA00022801"/>
    </source>
</evidence>
<dbReference type="PRINTS" id="PR00377">
    <property type="entry name" value="IMPHPHTASES"/>
</dbReference>
<keyword evidence="9" id="KW-1185">Reference proteome</keyword>
<evidence type="ECO:0000256" key="4">
    <source>
        <dbReference type="ARBA" id="ARBA00022723"/>
    </source>
</evidence>
<dbReference type="CDD" id="cd01639">
    <property type="entry name" value="IMPase"/>
    <property type="match status" value="1"/>
</dbReference>
<evidence type="ECO:0000256" key="2">
    <source>
        <dbReference type="ARBA" id="ARBA00001946"/>
    </source>
</evidence>
<protein>
    <recommendedName>
        <fullName evidence="7">Inositol-1-monophosphatase</fullName>
        <ecNumber evidence="7">3.1.3.25</ecNumber>
    </recommendedName>
</protein>
<name>A0ABN1TLG8_9ACTN</name>
<dbReference type="PANTHER" id="PTHR20854">
    <property type="entry name" value="INOSITOL MONOPHOSPHATASE"/>
    <property type="match status" value="1"/>
</dbReference>
<dbReference type="InterPro" id="IPR020583">
    <property type="entry name" value="Inositol_monoP_metal-BS"/>
</dbReference>
<comment type="cofactor">
    <cofactor evidence="2 7">
        <name>Mg(2+)</name>
        <dbReference type="ChEBI" id="CHEBI:18420"/>
    </cofactor>
</comment>
<dbReference type="Gene3D" id="3.40.190.80">
    <property type="match status" value="1"/>
</dbReference>
<evidence type="ECO:0000313" key="9">
    <source>
        <dbReference type="Proteomes" id="UP001501581"/>
    </source>
</evidence>
<comment type="similarity">
    <text evidence="3 7">Belongs to the inositol monophosphatase superfamily.</text>
</comment>
<dbReference type="Gene3D" id="3.30.540.10">
    <property type="entry name" value="Fructose-1,6-Bisphosphatase, subunit A, domain 1"/>
    <property type="match status" value="1"/>
</dbReference>
<dbReference type="PROSITE" id="PS00630">
    <property type="entry name" value="IMP_2"/>
    <property type="match status" value="1"/>
</dbReference>
<keyword evidence="4 7" id="KW-0479">Metal-binding</keyword>
<organism evidence="8 9">
    <name type="scientific">Nocardioides dubius</name>
    <dbReference type="NCBI Taxonomy" id="317019"/>
    <lineage>
        <taxon>Bacteria</taxon>
        <taxon>Bacillati</taxon>
        <taxon>Actinomycetota</taxon>
        <taxon>Actinomycetes</taxon>
        <taxon>Propionibacteriales</taxon>
        <taxon>Nocardioidaceae</taxon>
        <taxon>Nocardioides</taxon>
    </lineage>
</organism>
<evidence type="ECO:0000256" key="1">
    <source>
        <dbReference type="ARBA" id="ARBA00001033"/>
    </source>
</evidence>
<comment type="catalytic activity">
    <reaction evidence="1 7">
        <text>a myo-inositol phosphate + H2O = myo-inositol + phosphate</text>
        <dbReference type="Rhea" id="RHEA:24056"/>
        <dbReference type="ChEBI" id="CHEBI:15377"/>
        <dbReference type="ChEBI" id="CHEBI:17268"/>
        <dbReference type="ChEBI" id="CHEBI:43474"/>
        <dbReference type="ChEBI" id="CHEBI:84139"/>
        <dbReference type="EC" id="3.1.3.25"/>
    </reaction>
</comment>
<keyword evidence="6 7" id="KW-0460">Magnesium</keyword>
<evidence type="ECO:0000256" key="6">
    <source>
        <dbReference type="ARBA" id="ARBA00022842"/>
    </source>
</evidence>
<dbReference type="InterPro" id="IPR020550">
    <property type="entry name" value="Inositol_monophosphatase_CS"/>
</dbReference>
<dbReference type="EMBL" id="BAAALG010000002">
    <property type="protein sequence ID" value="GAA1093042.1"/>
    <property type="molecule type" value="Genomic_DNA"/>
</dbReference>
<accession>A0ABN1TLG8</accession>
<dbReference type="EC" id="3.1.3.25" evidence="7"/>
<dbReference type="PROSITE" id="PS00629">
    <property type="entry name" value="IMP_1"/>
    <property type="match status" value="1"/>
</dbReference>
<dbReference type="Proteomes" id="UP001501581">
    <property type="component" value="Unassembled WGS sequence"/>
</dbReference>
<evidence type="ECO:0000313" key="8">
    <source>
        <dbReference type="EMBL" id="GAA1093042.1"/>
    </source>
</evidence>
<dbReference type="RefSeq" id="WP_343991086.1">
    <property type="nucleotide sequence ID" value="NZ_BAAALG010000002.1"/>
</dbReference>